<protein>
    <submittedName>
        <fullName evidence="1">Uncharacterized protein</fullName>
    </submittedName>
</protein>
<proteinExistence type="predicted"/>
<dbReference type="Proteomes" id="UP001153332">
    <property type="component" value="Unassembled WGS sequence"/>
</dbReference>
<gene>
    <name evidence="1" type="ORF">O1611_g9457</name>
</gene>
<keyword evidence="2" id="KW-1185">Reference proteome</keyword>
<sequence>MGLSIGRLENDSLGIGLEGYTELEKLGDDGGEVLKEEVVILSVLLNPWLHGLVLDESIVGGQHHQALSLVLVLLGAVPLSDVPLLIEE</sequence>
<reference evidence="1" key="1">
    <citation type="submission" date="2022-12" db="EMBL/GenBank/DDBJ databases">
        <title>Genome Sequence of Lasiodiplodia mahajangana.</title>
        <authorList>
            <person name="Buettner E."/>
        </authorList>
    </citation>
    <scope>NUCLEOTIDE SEQUENCE</scope>
    <source>
        <strain evidence="1">VT137</strain>
    </source>
</reference>
<name>A0ACC2J9K2_9PEZI</name>
<organism evidence="1 2">
    <name type="scientific">Lasiodiplodia mahajangana</name>
    <dbReference type="NCBI Taxonomy" id="1108764"/>
    <lineage>
        <taxon>Eukaryota</taxon>
        <taxon>Fungi</taxon>
        <taxon>Dikarya</taxon>
        <taxon>Ascomycota</taxon>
        <taxon>Pezizomycotina</taxon>
        <taxon>Dothideomycetes</taxon>
        <taxon>Dothideomycetes incertae sedis</taxon>
        <taxon>Botryosphaeriales</taxon>
        <taxon>Botryosphaeriaceae</taxon>
        <taxon>Lasiodiplodia</taxon>
    </lineage>
</organism>
<evidence type="ECO:0000313" key="1">
    <source>
        <dbReference type="EMBL" id="KAJ8124028.1"/>
    </source>
</evidence>
<comment type="caution">
    <text evidence="1">The sequence shown here is derived from an EMBL/GenBank/DDBJ whole genome shotgun (WGS) entry which is preliminary data.</text>
</comment>
<accession>A0ACC2J9K2</accession>
<dbReference type="EMBL" id="JAPUUL010003231">
    <property type="protein sequence ID" value="KAJ8124028.1"/>
    <property type="molecule type" value="Genomic_DNA"/>
</dbReference>
<evidence type="ECO:0000313" key="2">
    <source>
        <dbReference type="Proteomes" id="UP001153332"/>
    </source>
</evidence>